<reference evidence="9" key="1">
    <citation type="submission" date="2023-01" db="EMBL/GenBank/DDBJ databases">
        <title>The genome sequence of Kordiimonadaceae bacterium 6D33.</title>
        <authorList>
            <person name="Liu Y."/>
        </authorList>
    </citation>
    <scope>NUCLEOTIDE SEQUENCE</scope>
    <source>
        <strain evidence="9">6D33</strain>
    </source>
</reference>
<keyword evidence="2 6" id="KW-0479">Metal-binding</keyword>
<dbReference type="EC" id="5.1.1.-" evidence="7"/>
<dbReference type="SFLD" id="SFLDS00001">
    <property type="entry name" value="Enolase"/>
    <property type="match status" value="1"/>
</dbReference>
<gene>
    <name evidence="9" type="ORF">PH603_06080</name>
</gene>
<accession>A0AAE9XV53</accession>
<dbReference type="EMBL" id="CP116805">
    <property type="protein sequence ID" value="WCL55325.1"/>
    <property type="molecule type" value="Genomic_DNA"/>
</dbReference>
<feature type="active site" description="Proton acceptor; specific for (R)-substrate epimerization" evidence="5">
    <location>
        <position position="158"/>
    </location>
</feature>
<evidence type="ECO:0000256" key="3">
    <source>
        <dbReference type="ARBA" id="ARBA00022842"/>
    </source>
</evidence>
<keyword evidence="10" id="KW-1185">Reference proteome</keyword>
<evidence type="ECO:0000259" key="8">
    <source>
        <dbReference type="SMART" id="SM00922"/>
    </source>
</evidence>
<keyword evidence="3 6" id="KW-0460">Magnesium</keyword>
<dbReference type="Pfam" id="PF02746">
    <property type="entry name" value="MR_MLE_N"/>
    <property type="match status" value="1"/>
</dbReference>
<dbReference type="Pfam" id="PF13378">
    <property type="entry name" value="MR_MLE_C"/>
    <property type="match status" value="1"/>
</dbReference>
<feature type="binding site" evidence="6">
    <location>
        <position position="214"/>
    </location>
    <ligand>
        <name>Mg(2+)</name>
        <dbReference type="ChEBI" id="CHEBI:18420"/>
    </ligand>
</feature>
<feature type="domain" description="Mandelate racemase/muconate lactonizing enzyme C-terminal" evidence="8">
    <location>
        <begin position="137"/>
        <end position="235"/>
    </location>
</feature>
<evidence type="ECO:0000256" key="7">
    <source>
        <dbReference type="RuleBase" id="RU366006"/>
    </source>
</evidence>
<dbReference type="InterPro" id="IPR013342">
    <property type="entry name" value="Mandelate_racemase_C"/>
</dbReference>
<evidence type="ECO:0000256" key="6">
    <source>
        <dbReference type="PIRSR" id="PIRSR634603-3"/>
    </source>
</evidence>
<dbReference type="SFLD" id="SFLDG00180">
    <property type="entry name" value="muconate_cycloisomerase"/>
    <property type="match status" value="1"/>
</dbReference>
<dbReference type="Gene3D" id="3.30.390.10">
    <property type="entry name" value="Enolase-like, N-terminal domain"/>
    <property type="match status" value="1"/>
</dbReference>
<evidence type="ECO:0000256" key="1">
    <source>
        <dbReference type="ARBA" id="ARBA00008031"/>
    </source>
</evidence>
<dbReference type="SMART" id="SM00922">
    <property type="entry name" value="MR_MLE"/>
    <property type="match status" value="1"/>
</dbReference>
<evidence type="ECO:0000313" key="9">
    <source>
        <dbReference type="EMBL" id="WCL55325.1"/>
    </source>
</evidence>
<evidence type="ECO:0000313" key="10">
    <source>
        <dbReference type="Proteomes" id="UP001217500"/>
    </source>
</evidence>
<dbReference type="InterPro" id="IPR029017">
    <property type="entry name" value="Enolase-like_N"/>
</dbReference>
<dbReference type="Proteomes" id="UP001217500">
    <property type="component" value="Chromosome"/>
</dbReference>
<organism evidence="9 10">
    <name type="scientific">Gimibacter soli</name>
    <dbReference type="NCBI Taxonomy" id="3024400"/>
    <lineage>
        <taxon>Bacteria</taxon>
        <taxon>Pseudomonadati</taxon>
        <taxon>Pseudomonadota</taxon>
        <taxon>Alphaproteobacteria</taxon>
        <taxon>Kordiimonadales</taxon>
        <taxon>Temperatibacteraceae</taxon>
        <taxon>Gimibacter</taxon>
    </lineage>
</organism>
<evidence type="ECO:0000256" key="5">
    <source>
        <dbReference type="PIRSR" id="PIRSR634603-1"/>
    </source>
</evidence>
<comment type="similarity">
    <text evidence="1 7">Belongs to the mandelate racemase/muconate lactonizing enzyme family.</text>
</comment>
<evidence type="ECO:0000256" key="2">
    <source>
        <dbReference type="ARBA" id="ARBA00022723"/>
    </source>
</evidence>
<feature type="binding site" evidence="6">
    <location>
        <position position="186"/>
    </location>
    <ligand>
        <name>Mg(2+)</name>
        <dbReference type="ChEBI" id="CHEBI:18420"/>
    </ligand>
</feature>
<dbReference type="GO" id="GO:0006518">
    <property type="term" value="P:peptide metabolic process"/>
    <property type="evidence" value="ECO:0007669"/>
    <property type="project" value="UniProtKB-ARBA"/>
</dbReference>
<dbReference type="InterPro" id="IPR029065">
    <property type="entry name" value="Enolase_C-like"/>
</dbReference>
<protein>
    <recommendedName>
        <fullName evidence="7">Dipeptide epimerase</fullName>
        <ecNumber evidence="7">5.1.1.-</ecNumber>
    </recommendedName>
</protein>
<dbReference type="PANTHER" id="PTHR48073">
    <property type="entry name" value="O-SUCCINYLBENZOATE SYNTHASE-RELATED"/>
    <property type="match status" value="1"/>
</dbReference>
<dbReference type="KEGG" id="gso:PH603_06080"/>
<comment type="cofactor">
    <cofactor evidence="6 7">
        <name>Mg(2+)</name>
        <dbReference type="ChEBI" id="CHEBI:18420"/>
    </cofactor>
    <text evidence="6 7">Binds 1 Mg(2+) ion per subunit.</text>
</comment>
<evidence type="ECO:0000256" key="4">
    <source>
        <dbReference type="ARBA" id="ARBA00023235"/>
    </source>
</evidence>
<sequence>MRITGYRLGLLKVPLVTPFKTALRSVDTVEDIVLKLETDAGICGWGEAPPTAAITGETHESILRALRTHLLPGLVGRPVDEPPDFSALPPGNTSALAATEIALFDLQARAAGKHLAAFLGGGPLSIETDITISLDSVEKMEADTRAAIKAGFGMLKVKVGRDADLDLARVKAVHAAAGDRAAIRLDANQGWTAEETVRLLDAIETAGIELDLIEQPVPAADLDGLLFVKKRTHVPVLADESAFNATEARRVLDMGAADIVNIKLMKAGGIRGALAIVDTVRSFGASCMMGAMMESSISAAAAAHLAAAASDVITRIDLDGPALCTHDPAKGGSRFEGPSIRLNETPGLGISSVASLTWLD</sequence>
<dbReference type="InterPro" id="IPR034603">
    <property type="entry name" value="Dipeptide_epimerase"/>
</dbReference>
<dbReference type="CDD" id="cd03319">
    <property type="entry name" value="L-Ala-DL-Glu_epimerase"/>
    <property type="match status" value="1"/>
</dbReference>
<dbReference type="InterPro" id="IPR036849">
    <property type="entry name" value="Enolase-like_C_sf"/>
</dbReference>
<name>A0AAE9XV53_9PROT</name>
<dbReference type="GO" id="GO:0046872">
    <property type="term" value="F:metal ion binding"/>
    <property type="evidence" value="ECO:0007669"/>
    <property type="project" value="UniProtKB-KW"/>
</dbReference>
<dbReference type="PANTHER" id="PTHR48073:SF2">
    <property type="entry name" value="O-SUCCINYLBENZOATE SYNTHASE"/>
    <property type="match status" value="1"/>
</dbReference>
<dbReference type="AlphaFoldDB" id="A0AAE9XV53"/>
<dbReference type="SUPFAM" id="SSF51604">
    <property type="entry name" value="Enolase C-terminal domain-like"/>
    <property type="match status" value="1"/>
</dbReference>
<dbReference type="SUPFAM" id="SSF54826">
    <property type="entry name" value="Enolase N-terminal domain-like"/>
    <property type="match status" value="1"/>
</dbReference>
<dbReference type="GO" id="GO:0016855">
    <property type="term" value="F:racemase and epimerase activity, acting on amino acids and derivatives"/>
    <property type="evidence" value="ECO:0007669"/>
    <property type="project" value="UniProtKB-UniRule"/>
</dbReference>
<feature type="binding site" evidence="6">
    <location>
        <position position="239"/>
    </location>
    <ligand>
        <name>Mg(2+)</name>
        <dbReference type="ChEBI" id="CHEBI:18420"/>
    </ligand>
</feature>
<feature type="active site" description="Proton acceptor; specific for (S)-substrate epimerization" evidence="5">
    <location>
        <position position="263"/>
    </location>
</feature>
<dbReference type="InterPro" id="IPR013341">
    <property type="entry name" value="Mandelate_racemase_N_dom"/>
</dbReference>
<keyword evidence="4 7" id="KW-0413">Isomerase</keyword>
<dbReference type="Gene3D" id="3.20.20.120">
    <property type="entry name" value="Enolase-like C-terminal domain"/>
    <property type="match status" value="1"/>
</dbReference>
<dbReference type="RefSeq" id="WP_289505122.1">
    <property type="nucleotide sequence ID" value="NZ_CP116805.1"/>
</dbReference>
<proteinExistence type="inferred from homology"/>
<dbReference type="SFLD" id="SFLDF00009">
    <property type="entry name" value="o-succinylbenzoate_synthase"/>
    <property type="match status" value="1"/>
</dbReference>